<sequence length="50" mass="5638">MEKLNIVVVPFGSRYDDDYLEFKRFRIIKNPAFSQAGFGGLVIGTSAQEL</sequence>
<protein>
    <submittedName>
        <fullName evidence="1">Uncharacterized protein</fullName>
    </submittedName>
</protein>
<dbReference type="EMBL" id="BARV01040344">
    <property type="protein sequence ID" value="GAI53098.1"/>
    <property type="molecule type" value="Genomic_DNA"/>
</dbReference>
<gene>
    <name evidence="1" type="ORF">S06H3_61499</name>
</gene>
<comment type="caution">
    <text evidence="1">The sequence shown here is derived from an EMBL/GenBank/DDBJ whole genome shotgun (WGS) entry which is preliminary data.</text>
</comment>
<name>X1PB84_9ZZZZ</name>
<organism evidence="1">
    <name type="scientific">marine sediment metagenome</name>
    <dbReference type="NCBI Taxonomy" id="412755"/>
    <lineage>
        <taxon>unclassified sequences</taxon>
        <taxon>metagenomes</taxon>
        <taxon>ecological metagenomes</taxon>
    </lineage>
</organism>
<accession>X1PB84</accession>
<reference evidence="1" key="1">
    <citation type="journal article" date="2014" name="Front. Microbiol.">
        <title>High frequency of phylogenetically diverse reductive dehalogenase-homologous genes in deep subseafloor sedimentary metagenomes.</title>
        <authorList>
            <person name="Kawai M."/>
            <person name="Futagami T."/>
            <person name="Toyoda A."/>
            <person name="Takaki Y."/>
            <person name="Nishi S."/>
            <person name="Hori S."/>
            <person name="Arai W."/>
            <person name="Tsubouchi T."/>
            <person name="Morono Y."/>
            <person name="Uchiyama I."/>
            <person name="Ito T."/>
            <person name="Fujiyama A."/>
            <person name="Inagaki F."/>
            <person name="Takami H."/>
        </authorList>
    </citation>
    <scope>NUCLEOTIDE SEQUENCE</scope>
    <source>
        <strain evidence="1">Expedition CK06-06</strain>
    </source>
</reference>
<dbReference type="AlphaFoldDB" id="X1PB84"/>
<evidence type="ECO:0000313" key="1">
    <source>
        <dbReference type="EMBL" id="GAI53098.1"/>
    </source>
</evidence>
<proteinExistence type="predicted"/>